<protein>
    <submittedName>
        <fullName evidence="1">Uncharacterized protein</fullName>
    </submittedName>
</protein>
<accession>A0A0F7ZQP2</accession>
<name>A0A0F7ZQP2_9HYPO</name>
<sequence length="126" mass="14044">MLLPVPEHLPPRYLECQHGRGSSGSPRLRVFAQRLKLKEDFCEESLGLPRKHVAATMLVEADDDATTFWQACRRPQSLQSTFRLSVENLSRPKAALAAQQGRSVSMNDKAISGVAFDKKGPIRIDN</sequence>
<dbReference type="AlphaFoldDB" id="A0A0F7ZQP2"/>
<dbReference type="EMBL" id="KQ030977">
    <property type="protein sequence ID" value="KJZ68208.1"/>
    <property type="molecule type" value="Genomic_DNA"/>
</dbReference>
<proteinExistence type="predicted"/>
<dbReference type="Proteomes" id="UP000054481">
    <property type="component" value="Unassembled WGS sequence"/>
</dbReference>
<gene>
    <name evidence="1" type="ORF">HIM_12403</name>
</gene>
<evidence type="ECO:0000313" key="2">
    <source>
        <dbReference type="Proteomes" id="UP000054481"/>
    </source>
</evidence>
<reference evidence="1 2" key="1">
    <citation type="journal article" date="2014" name="Genome Biol. Evol.">
        <title>Comparative genomics and transcriptomics analyses reveal divergent lifestyle features of nematode endoparasitic fungus Hirsutella minnesotensis.</title>
        <authorList>
            <person name="Lai Y."/>
            <person name="Liu K."/>
            <person name="Zhang X."/>
            <person name="Zhang X."/>
            <person name="Li K."/>
            <person name="Wang N."/>
            <person name="Shu C."/>
            <person name="Wu Y."/>
            <person name="Wang C."/>
            <person name="Bushley K.E."/>
            <person name="Xiang M."/>
            <person name="Liu X."/>
        </authorList>
    </citation>
    <scope>NUCLEOTIDE SEQUENCE [LARGE SCALE GENOMIC DNA]</scope>
    <source>
        <strain evidence="1 2">3608</strain>
    </source>
</reference>
<keyword evidence="2" id="KW-1185">Reference proteome</keyword>
<evidence type="ECO:0000313" key="1">
    <source>
        <dbReference type="EMBL" id="KJZ68208.1"/>
    </source>
</evidence>
<organism evidence="1 2">
    <name type="scientific">Hirsutella minnesotensis 3608</name>
    <dbReference type="NCBI Taxonomy" id="1043627"/>
    <lineage>
        <taxon>Eukaryota</taxon>
        <taxon>Fungi</taxon>
        <taxon>Dikarya</taxon>
        <taxon>Ascomycota</taxon>
        <taxon>Pezizomycotina</taxon>
        <taxon>Sordariomycetes</taxon>
        <taxon>Hypocreomycetidae</taxon>
        <taxon>Hypocreales</taxon>
        <taxon>Ophiocordycipitaceae</taxon>
        <taxon>Hirsutella</taxon>
    </lineage>
</organism>